<organism evidence="2 3">
    <name type="scientific">Pleurodeles waltl</name>
    <name type="common">Iberian ribbed newt</name>
    <dbReference type="NCBI Taxonomy" id="8319"/>
    <lineage>
        <taxon>Eukaryota</taxon>
        <taxon>Metazoa</taxon>
        <taxon>Chordata</taxon>
        <taxon>Craniata</taxon>
        <taxon>Vertebrata</taxon>
        <taxon>Euteleostomi</taxon>
        <taxon>Amphibia</taxon>
        <taxon>Batrachia</taxon>
        <taxon>Caudata</taxon>
        <taxon>Salamandroidea</taxon>
        <taxon>Salamandridae</taxon>
        <taxon>Pleurodelinae</taxon>
        <taxon>Pleurodeles</taxon>
    </lineage>
</organism>
<dbReference type="AlphaFoldDB" id="A0AAV7TC34"/>
<feature type="compositionally biased region" description="Low complexity" evidence="1">
    <location>
        <begin position="294"/>
        <end position="309"/>
    </location>
</feature>
<reference evidence="2" key="1">
    <citation type="journal article" date="2022" name="bioRxiv">
        <title>Sequencing and chromosome-scale assembly of the giantPleurodeles waltlgenome.</title>
        <authorList>
            <person name="Brown T."/>
            <person name="Elewa A."/>
            <person name="Iarovenko S."/>
            <person name="Subramanian E."/>
            <person name="Araus A.J."/>
            <person name="Petzold A."/>
            <person name="Susuki M."/>
            <person name="Suzuki K.-i.T."/>
            <person name="Hayashi T."/>
            <person name="Toyoda A."/>
            <person name="Oliveira C."/>
            <person name="Osipova E."/>
            <person name="Leigh N.D."/>
            <person name="Simon A."/>
            <person name="Yun M.H."/>
        </authorList>
    </citation>
    <scope>NUCLEOTIDE SEQUENCE</scope>
    <source>
        <strain evidence="2">20211129_DDA</strain>
        <tissue evidence="2">Liver</tissue>
    </source>
</reference>
<feature type="region of interest" description="Disordered" evidence="1">
    <location>
        <begin position="1"/>
        <end position="58"/>
    </location>
</feature>
<feature type="compositionally biased region" description="Basic residues" evidence="1">
    <location>
        <begin position="349"/>
        <end position="358"/>
    </location>
</feature>
<evidence type="ECO:0008006" key="4">
    <source>
        <dbReference type="Google" id="ProtNLM"/>
    </source>
</evidence>
<evidence type="ECO:0000256" key="1">
    <source>
        <dbReference type="SAM" id="MobiDB-lite"/>
    </source>
</evidence>
<sequence>MSISSVSTTTGTPGNPTNTGRSGPGVSGSGHTIQGTEAQDNRETGRTPVRQGEDRPREPTLQEALTNILGAHHHSQETMGQILAKFQETQRLQEGQYLGIREDLKNLYTILITIAGVLADMGKTMRETVAHQRAPDTSHTEEHPPPPPALVDRRPRRRTNRPPAPHPLQKENHPANGPCDPGRSQRTLPRPPPGNRTLLIVTLVSTHQKKGIWRAIAKEVRTLGVFDRRSTYCHKRWEDLRRWAKKTVEAQLGLASQRGRGARRTMAPLMFRILAVAHLELDGRLKASQQPHGATTSATKSTSAVVPATHRGSKGAPVSTASVPPTPAKDKTIPPPAKVKRGTACSKAKEHKPPRKASSKTPGARAKVTPPSAKMRKGQKTPGKALQPSEAADEGLVATCTTASTATCTAASTASSPPLAPAPAPPPAPPLAPILSAAAAPVGSRPWLQERGWNLPPQLAALPPALPLALRQAPPQAPPPAPLTVGPLPAAAAPVGSRPRLQEKGWTLPPPLAAPPPALALPTVCSLIPRRMEPCLHGLSCNLFPANLVPQTLR</sequence>
<comment type="caution">
    <text evidence="2">The sequence shown here is derived from an EMBL/GenBank/DDBJ whole genome shotgun (WGS) entry which is preliminary data.</text>
</comment>
<keyword evidence="3" id="KW-1185">Reference proteome</keyword>
<protein>
    <recommendedName>
        <fullName evidence="4">Myb-like domain-containing protein</fullName>
    </recommendedName>
</protein>
<evidence type="ECO:0000313" key="3">
    <source>
        <dbReference type="Proteomes" id="UP001066276"/>
    </source>
</evidence>
<evidence type="ECO:0000313" key="2">
    <source>
        <dbReference type="EMBL" id="KAJ1174138.1"/>
    </source>
</evidence>
<gene>
    <name evidence="2" type="ORF">NDU88_005961</name>
</gene>
<dbReference type="EMBL" id="JANPWB010000007">
    <property type="protein sequence ID" value="KAJ1174138.1"/>
    <property type="molecule type" value="Genomic_DNA"/>
</dbReference>
<feature type="compositionally biased region" description="Low complexity" evidence="1">
    <location>
        <begin position="1"/>
        <end position="21"/>
    </location>
</feature>
<dbReference type="Proteomes" id="UP001066276">
    <property type="component" value="Chromosome 4_1"/>
</dbReference>
<feature type="compositionally biased region" description="Polar residues" evidence="1">
    <location>
        <begin position="29"/>
        <end position="38"/>
    </location>
</feature>
<feature type="region of interest" description="Disordered" evidence="1">
    <location>
        <begin position="129"/>
        <end position="194"/>
    </location>
</feature>
<feature type="region of interest" description="Disordered" evidence="1">
    <location>
        <begin position="287"/>
        <end position="391"/>
    </location>
</feature>
<proteinExistence type="predicted"/>
<name>A0AAV7TC34_PLEWA</name>
<accession>A0AAV7TC34</accession>
<feature type="compositionally biased region" description="Basic and acidic residues" evidence="1">
    <location>
        <begin position="129"/>
        <end position="144"/>
    </location>
</feature>
<feature type="compositionally biased region" description="Basic and acidic residues" evidence="1">
    <location>
        <begin position="39"/>
        <end position="58"/>
    </location>
</feature>